<dbReference type="Proteomes" id="UP001054945">
    <property type="component" value="Unassembled WGS sequence"/>
</dbReference>
<sequence>MYIQRKKFTNKLCKYKSKECEDGFSSMADDECSFNCSCYSCVAKFSRQYKRNMNRNSLGLLDNDKSFFTRDQEIKEVRSLPPVPEIVSAEDDPKSGTNDAENSTGQALSTTWYQCDDSLCKTPVKESLVATEKQQKRD</sequence>
<evidence type="ECO:0000313" key="2">
    <source>
        <dbReference type="EMBL" id="GIY63627.1"/>
    </source>
</evidence>
<comment type="caution">
    <text evidence="2">The sequence shown here is derived from an EMBL/GenBank/DDBJ whole genome shotgun (WGS) entry which is preliminary data.</text>
</comment>
<keyword evidence="3" id="KW-1185">Reference proteome</keyword>
<proteinExistence type="predicted"/>
<reference evidence="2 3" key="1">
    <citation type="submission" date="2021-06" db="EMBL/GenBank/DDBJ databases">
        <title>Caerostris extrusa draft genome.</title>
        <authorList>
            <person name="Kono N."/>
            <person name="Arakawa K."/>
        </authorList>
    </citation>
    <scope>NUCLEOTIDE SEQUENCE [LARGE SCALE GENOMIC DNA]</scope>
</reference>
<dbReference type="AlphaFoldDB" id="A0AAV4V0K1"/>
<name>A0AAV4V0K1_CAEEX</name>
<dbReference type="EMBL" id="BPLR01013767">
    <property type="protein sequence ID" value="GIY63627.1"/>
    <property type="molecule type" value="Genomic_DNA"/>
</dbReference>
<organism evidence="2 3">
    <name type="scientific">Caerostris extrusa</name>
    <name type="common">Bark spider</name>
    <name type="synonym">Caerostris bankana</name>
    <dbReference type="NCBI Taxonomy" id="172846"/>
    <lineage>
        <taxon>Eukaryota</taxon>
        <taxon>Metazoa</taxon>
        <taxon>Ecdysozoa</taxon>
        <taxon>Arthropoda</taxon>
        <taxon>Chelicerata</taxon>
        <taxon>Arachnida</taxon>
        <taxon>Araneae</taxon>
        <taxon>Araneomorphae</taxon>
        <taxon>Entelegynae</taxon>
        <taxon>Araneoidea</taxon>
        <taxon>Araneidae</taxon>
        <taxon>Caerostris</taxon>
    </lineage>
</organism>
<feature type="compositionally biased region" description="Polar residues" evidence="1">
    <location>
        <begin position="95"/>
        <end position="105"/>
    </location>
</feature>
<protein>
    <submittedName>
        <fullName evidence="2">Uncharacterized protein</fullName>
    </submittedName>
</protein>
<evidence type="ECO:0000313" key="3">
    <source>
        <dbReference type="Proteomes" id="UP001054945"/>
    </source>
</evidence>
<gene>
    <name evidence="2" type="primary">AVEN_228014_1</name>
    <name evidence="2" type="ORF">CEXT_516721</name>
</gene>
<accession>A0AAV4V0K1</accession>
<evidence type="ECO:0000256" key="1">
    <source>
        <dbReference type="SAM" id="MobiDB-lite"/>
    </source>
</evidence>
<feature type="region of interest" description="Disordered" evidence="1">
    <location>
        <begin position="79"/>
        <end position="105"/>
    </location>
</feature>